<dbReference type="PANTHER" id="PTHR33710">
    <property type="entry name" value="BNAC02G09200D PROTEIN"/>
    <property type="match status" value="1"/>
</dbReference>
<evidence type="ECO:0000313" key="1">
    <source>
        <dbReference type="EnsemblPlants" id="QL12p022316:mrna"/>
    </source>
</evidence>
<evidence type="ECO:0000313" key="2">
    <source>
        <dbReference type="Proteomes" id="UP000594261"/>
    </source>
</evidence>
<organism evidence="1 2">
    <name type="scientific">Quercus lobata</name>
    <name type="common">Valley oak</name>
    <dbReference type="NCBI Taxonomy" id="97700"/>
    <lineage>
        <taxon>Eukaryota</taxon>
        <taxon>Viridiplantae</taxon>
        <taxon>Streptophyta</taxon>
        <taxon>Embryophyta</taxon>
        <taxon>Tracheophyta</taxon>
        <taxon>Spermatophyta</taxon>
        <taxon>Magnoliopsida</taxon>
        <taxon>eudicotyledons</taxon>
        <taxon>Gunneridae</taxon>
        <taxon>Pentapetalae</taxon>
        <taxon>rosids</taxon>
        <taxon>fabids</taxon>
        <taxon>Fagales</taxon>
        <taxon>Fagaceae</taxon>
        <taxon>Quercus</taxon>
    </lineage>
</organism>
<dbReference type="EnsemblPlants" id="QL12p022316:mrna">
    <property type="protein sequence ID" value="QL12p022316:mrna"/>
    <property type="gene ID" value="QL12p022316"/>
</dbReference>
<dbReference type="EMBL" id="LRBV02000012">
    <property type="status" value="NOT_ANNOTATED_CDS"/>
    <property type="molecule type" value="Genomic_DNA"/>
</dbReference>
<reference evidence="1" key="2">
    <citation type="submission" date="2021-01" db="UniProtKB">
        <authorList>
            <consortium name="EnsemblPlants"/>
        </authorList>
    </citation>
    <scope>IDENTIFICATION</scope>
</reference>
<dbReference type="Gramene" id="QL12p022316:mrna">
    <property type="protein sequence ID" value="QL12p022316:mrna"/>
    <property type="gene ID" value="QL12p022316"/>
</dbReference>
<proteinExistence type="predicted"/>
<dbReference type="InParanoid" id="A0A7N2N5Z6"/>
<dbReference type="PANTHER" id="PTHR33710:SF71">
    <property type="entry name" value="ENDONUCLEASE_EXONUCLEASE_PHOSPHATASE DOMAIN-CONTAINING PROTEIN"/>
    <property type="match status" value="1"/>
</dbReference>
<dbReference type="Gene3D" id="3.60.10.10">
    <property type="entry name" value="Endonuclease/exonuclease/phosphatase"/>
    <property type="match status" value="1"/>
</dbReference>
<keyword evidence="2" id="KW-1185">Reference proteome</keyword>
<sequence length="206" mass="23301">MLLANIAHPNWLCIGDFNHILNGDDKFSFNEGRIIGSESFNQLISDLELCELAAFGQRFTWMNNREDDDFVTERLDRAFAIVDWIHTYPSYALQNLPIVHSDHGPIMLDFELRLVTDEEIESTVFQIGAHKAPGPNGIPAFFYQNFWCTIKTDVLHAVHAFFHSAQVTQAVQEAVVEAAIKARTLGYACILFLSDSKRTVQVVNKA</sequence>
<protein>
    <submittedName>
        <fullName evidence="1">Uncharacterized protein</fullName>
    </submittedName>
</protein>
<accession>A0A7N2N5Z6</accession>
<dbReference type="SUPFAM" id="SSF56219">
    <property type="entry name" value="DNase I-like"/>
    <property type="match status" value="1"/>
</dbReference>
<dbReference type="InterPro" id="IPR036691">
    <property type="entry name" value="Endo/exonu/phosph_ase_sf"/>
</dbReference>
<name>A0A7N2N5Z6_QUELO</name>
<reference evidence="1 2" key="1">
    <citation type="journal article" date="2016" name="G3 (Bethesda)">
        <title>First Draft Assembly and Annotation of the Genome of a California Endemic Oak Quercus lobata Nee (Fagaceae).</title>
        <authorList>
            <person name="Sork V.L."/>
            <person name="Fitz-Gibbon S.T."/>
            <person name="Puiu D."/>
            <person name="Crepeau M."/>
            <person name="Gugger P.F."/>
            <person name="Sherman R."/>
            <person name="Stevens K."/>
            <person name="Langley C.H."/>
            <person name="Pellegrini M."/>
            <person name="Salzberg S.L."/>
        </authorList>
    </citation>
    <scope>NUCLEOTIDE SEQUENCE [LARGE SCALE GENOMIC DNA]</scope>
    <source>
        <strain evidence="1 2">cv. SW786</strain>
    </source>
</reference>
<dbReference type="AlphaFoldDB" id="A0A7N2N5Z6"/>
<dbReference type="Proteomes" id="UP000594261">
    <property type="component" value="Chromosome 12"/>
</dbReference>